<reference evidence="1 2" key="1">
    <citation type="submission" date="2010-12" db="EMBL/GenBank/DDBJ databases">
        <authorList>
            <person name="Muzny D."/>
            <person name="Qin X."/>
            <person name="Deng J."/>
            <person name="Jiang H."/>
            <person name="Liu Y."/>
            <person name="Qu J."/>
            <person name="Song X.-Z."/>
            <person name="Zhang L."/>
            <person name="Thornton R."/>
            <person name="Coyle M."/>
            <person name="Francisco L."/>
            <person name="Jackson L."/>
            <person name="Javaid M."/>
            <person name="Korchina V."/>
            <person name="Kovar C."/>
            <person name="Mata R."/>
            <person name="Mathew T."/>
            <person name="Ngo R."/>
            <person name="Nguyen L."/>
            <person name="Nguyen N."/>
            <person name="Okwuonu G."/>
            <person name="Ongeri F."/>
            <person name="Pham C."/>
            <person name="Simmons D."/>
            <person name="Wilczek-Boney K."/>
            <person name="Hale W."/>
            <person name="Jakkamsetti A."/>
            <person name="Pham P."/>
            <person name="Ruth R."/>
            <person name="San Lucas F."/>
            <person name="Warren J."/>
            <person name="Zhang J."/>
            <person name="Zhao Z."/>
            <person name="Zhou C."/>
            <person name="Zhu D."/>
            <person name="Lee S."/>
            <person name="Bess C."/>
            <person name="Blankenburg K."/>
            <person name="Forbes L."/>
            <person name="Fu Q."/>
            <person name="Gubbala S."/>
            <person name="Hirani K."/>
            <person name="Jayaseelan J.C."/>
            <person name="Lara F."/>
            <person name="Munidasa M."/>
            <person name="Palculict T."/>
            <person name="Patil S."/>
            <person name="Pu L.-L."/>
            <person name="Saada N."/>
            <person name="Tang L."/>
            <person name="Weissenberger G."/>
            <person name="Zhu Y."/>
            <person name="Hemphill L."/>
            <person name="Shang Y."/>
            <person name="Youmans B."/>
            <person name="Ayvaz T."/>
            <person name="Ross M."/>
            <person name="Santibanez J."/>
            <person name="Aqrawi P."/>
            <person name="Gross S."/>
            <person name="Joshi V."/>
            <person name="Fowler G."/>
            <person name="Nazareth L."/>
            <person name="Reid J."/>
            <person name="Worley K."/>
            <person name="Petrosino J."/>
            <person name="Highlander S."/>
            <person name="Gibbs R."/>
        </authorList>
    </citation>
    <scope>NUCLEOTIDE SEQUENCE [LARGE SCALE GENOMIC DNA]</scope>
    <source>
        <strain evidence="1 2">ATCC 33393</strain>
    </source>
</reference>
<comment type="caution">
    <text evidence="1">The sequence shown here is derived from an EMBL/GenBank/DDBJ whole genome shotgun (WGS) entry which is preliminary data.</text>
</comment>
<gene>
    <name evidence="1" type="ORF">HMPREF9064_1187</name>
</gene>
<dbReference type="GeneID" id="60800582"/>
<organism evidence="1 2">
    <name type="scientific">Aggregatibacter segnis ATCC 33393</name>
    <dbReference type="NCBI Taxonomy" id="888057"/>
    <lineage>
        <taxon>Bacteria</taxon>
        <taxon>Pseudomonadati</taxon>
        <taxon>Pseudomonadota</taxon>
        <taxon>Gammaproteobacteria</taxon>
        <taxon>Pasteurellales</taxon>
        <taxon>Pasteurellaceae</taxon>
        <taxon>Aggregatibacter</taxon>
    </lineage>
</organism>
<dbReference type="EMBL" id="AEPS01000007">
    <property type="protein sequence ID" value="EFU67509.1"/>
    <property type="molecule type" value="Genomic_DNA"/>
</dbReference>
<dbReference type="AlphaFoldDB" id="E6KYF5"/>
<dbReference type="Proteomes" id="UP000032871">
    <property type="component" value="Unassembled WGS sequence"/>
</dbReference>
<dbReference type="RefSeq" id="WP_006718681.1">
    <property type="nucleotide sequence ID" value="NZ_GL622200.1"/>
</dbReference>
<evidence type="ECO:0000313" key="2">
    <source>
        <dbReference type="Proteomes" id="UP000032871"/>
    </source>
</evidence>
<dbReference type="HOGENOM" id="CLU_2748748_0_0_6"/>
<dbReference type="OrthoDB" id="5679559at2"/>
<keyword evidence="2" id="KW-1185">Reference proteome</keyword>
<sequence length="70" mass="8472">MFFRNELQVMDGKRYIVLECELKREWTVVRESKHTVTQGEALEIFQYWIKYKNVKPEQLKVIEVPDILKG</sequence>
<accession>E6KYF5</accession>
<proteinExistence type="predicted"/>
<evidence type="ECO:0000313" key="1">
    <source>
        <dbReference type="EMBL" id="EFU67509.1"/>
    </source>
</evidence>
<protein>
    <submittedName>
        <fullName evidence="1">Hypothetical bacteriophage protein</fullName>
    </submittedName>
</protein>
<name>E6KYF5_9PAST</name>